<reference evidence="5 6" key="1">
    <citation type="submission" date="2024-04" db="EMBL/GenBank/DDBJ databases">
        <authorList>
            <person name="Fracassetti M."/>
        </authorList>
    </citation>
    <scope>NUCLEOTIDE SEQUENCE [LARGE SCALE GENOMIC DNA]</scope>
</reference>
<dbReference type="Gene3D" id="3.40.50.300">
    <property type="entry name" value="P-loop containing nucleotide triphosphate hydrolases"/>
    <property type="match status" value="1"/>
</dbReference>
<dbReference type="SUPFAM" id="SSF52200">
    <property type="entry name" value="Toll/Interleukin receptor TIR domain"/>
    <property type="match status" value="1"/>
</dbReference>
<dbReference type="EMBL" id="OZ034814">
    <property type="protein sequence ID" value="CAL1363874.1"/>
    <property type="molecule type" value="Genomic_DNA"/>
</dbReference>
<evidence type="ECO:0000313" key="6">
    <source>
        <dbReference type="Proteomes" id="UP001497516"/>
    </source>
</evidence>
<evidence type="ECO:0000259" key="4">
    <source>
        <dbReference type="PROSITE" id="PS50104"/>
    </source>
</evidence>
<dbReference type="Pfam" id="PF23282">
    <property type="entry name" value="WHD_ROQ1"/>
    <property type="match status" value="1"/>
</dbReference>
<evidence type="ECO:0000256" key="2">
    <source>
        <dbReference type="ARBA" id="ARBA00022737"/>
    </source>
</evidence>
<dbReference type="Gene3D" id="3.40.50.10140">
    <property type="entry name" value="Toll/interleukin-1 receptor homology (TIR) domain"/>
    <property type="match status" value="1"/>
</dbReference>
<dbReference type="GO" id="GO:0006952">
    <property type="term" value="P:defense response"/>
    <property type="evidence" value="ECO:0007669"/>
    <property type="project" value="InterPro"/>
</dbReference>
<dbReference type="PROSITE" id="PS50104">
    <property type="entry name" value="TIR"/>
    <property type="match status" value="1"/>
</dbReference>
<sequence length="1191" mass="135667">MASSFSSALMASSSHSAMYTGEWEYDVFLCFRGDDTRHGFASHLMAALSDKQIKAFIDTMLRKTECIDELLSILQRSALSIVIFSENFADSPWCLDEVATIAQSMVKFGHRVLPVFYRVGWSDVAGDSGSYSITIDYKLKASSEDNKRWRDALKAVANCAGHTSQAIQIEAKLAKEIVEDVQKQLIDMSPSIKSNNLVGMGSRVLEIQRLLAMNSLDDTQIIGIWGMGGVGKTTLAKACYERLTSLMRKTKHRFVRNINENCEKHHGVEEIVSELYSRLLSESNISHVDLDISYRRALLSRLKVFIVLDDVETPLQLEQLLLGDVFNLPKLFAAGSRIIVTTRNKKVLQNALAKIYNVACLNDIESTQLFSLHAFKQHCPLVNWTEMSRLAISYCKGNPLALRVLGGTLFGEDKHYWQSFLSGLRRIQKPEIHDILRRSYNKLTVEEKKLFLDVACLLNGISRSRLIEYMDTVCPAAYAKVKDLIDKSLFMCISKKDGENIEVHGLLKEMAWNIVNEEPKLGKRSRLVDPEDIHKLLTTQKVKNWTKFVSNFFKGIEEMVLPRRKRRKVIDLLRTGNNALEGDRTTEGLSLDLSKANKMHLEANAFEGMDSLTFMKFWWPRDFEIEQKIHLPHSGLDSLPDRLRWLHWDAYPSKSLPWRFYPQHLVNLIIRHSPIKRCWEGFDQPMLVNLVVLDLSSCKNLTVVPNLSMSSSLEELRLQGCFSLVELPSHVQYLHKLITVDLRHCVNLERLPSRLDSNFLKHVWIQNCPKVMQCPEINSGELEELDLDGTPIRELPGAIYNVKQGGVLRLCGESITDFPAISRSLKEFRLCHTAIRDIYFNFPHLASSELLPIYDRLELVENCRLESLPRNLWNMAGQLVVEGSLLIESLPEISEPGCRSHKNGSDIHNMSSLNYLCLKKMGIKSLPSCVHKLDRLNSIELWYCERLESIPTNIHKLSQLLVLTLRGCRSIRSLPELPLRLLTLDVGGCKSLQALPSNIAKLSWGSVRFDDCPQLNETMVNFPVHVTLSRQSKVSLLYSGSEIPKWFAYKSVNDKDDSCVTVELSPSTCSSEQLMMKGITFGIVCSWDHWDGQVNMRCDCNINTTTIASWSSDRWFLDGDDTPSDKVFLWFDKNSSGKTKKRRGGEEGESWYMKYAGLTVSFWFYLQLPNAQDVNQLKNFKIKRCGVSLLY</sequence>
<gene>
    <name evidence="5" type="ORF">LTRI10_LOCUS10117</name>
</gene>
<dbReference type="Gene3D" id="3.80.10.10">
    <property type="entry name" value="Ribonuclease Inhibitor"/>
    <property type="match status" value="3"/>
</dbReference>
<keyword evidence="1" id="KW-0433">Leucine-rich repeat</keyword>
<dbReference type="PRINTS" id="PR00364">
    <property type="entry name" value="DISEASERSIST"/>
</dbReference>
<evidence type="ECO:0000313" key="5">
    <source>
        <dbReference type="EMBL" id="CAL1363874.1"/>
    </source>
</evidence>
<dbReference type="AlphaFoldDB" id="A0AAV2D2J9"/>
<dbReference type="InterPro" id="IPR058192">
    <property type="entry name" value="WHD_ROQ1-like"/>
</dbReference>
<dbReference type="PANTHER" id="PTHR11017:SF479">
    <property type="entry name" value="DISEASE RESISTANCE PROTEIN (TIR-NBS-LRR CLASS) FAMILY"/>
    <property type="match status" value="1"/>
</dbReference>
<evidence type="ECO:0000256" key="1">
    <source>
        <dbReference type="ARBA" id="ARBA00022614"/>
    </source>
</evidence>
<dbReference type="InterPro" id="IPR002182">
    <property type="entry name" value="NB-ARC"/>
</dbReference>
<accession>A0AAV2D2J9</accession>
<dbReference type="Pfam" id="PF01582">
    <property type="entry name" value="TIR"/>
    <property type="match status" value="1"/>
</dbReference>
<dbReference type="FunFam" id="3.40.50.10140:FF:000007">
    <property type="entry name" value="Disease resistance protein (TIR-NBS-LRR class)"/>
    <property type="match status" value="1"/>
</dbReference>
<keyword evidence="2" id="KW-0677">Repeat</keyword>
<dbReference type="InterPro" id="IPR000157">
    <property type="entry name" value="TIR_dom"/>
</dbReference>
<dbReference type="PANTHER" id="PTHR11017">
    <property type="entry name" value="LEUCINE-RICH REPEAT-CONTAINING PROTEIN"/>
    <property type="match status" value="1"/>
</dbReference>
<dbReference type="Gene3D" id="1.10.8.430">
    <property type="entry name" value="Helical domain of apoptotic protease-activating factors"/>
    <property type="match status" value="1"/>
</dbReference>
<dbReference type="GO" id="GO:0043531">
    <property type="term" value="F:ADP binding"/>
    <property type="evidence" value="ECO:0007669"/>
    <property type="project" value="InterPro"/>
</dbReference>
<dbReference type="InterPro" id="IPR035897">
    <property type="entry name" value="Toll_tir_struct_dom_sf"/>
</dbReference>
<protein>
    <recommendedName>
        <fullName evidence="4">TIR domain-containing protein</fullName>
    </recommendedName>
</protein>
<dbReference type="InterPro" id="IPR042197">
    <property type="entry name" value="Apaf_helical"/>
</dbReference>
<evidence type="ECO:0000256" key="3">
    <source>
        <dbReference type="ARBA" id="ARBA00023027"/>
    </source>
</evidence>
<dbReference type="Proteomes" id="UP001497516">
    <property type="component" value="Chromosome 10"/>
</dbReference>
<dbReference type="InterPro" id="IPR027417">
    <property type="entry name" value="P-loop_NTPase"/>
</dbReference>
<organism evidence="5 6">
    <name type="scientific">Linum trigynum</name>
    <dbReference type="NCBI Taxonomy" id="586398"/>
    <lineage>
        <taxon>Eukaryota</taxon>
        <taxon>Viridiplantae</taxon>
        <taxon>Streptophyta</taxon>
        <taxon>Embryophyta</taxon>
        <taxon>Tracheophyta</taxon>
        <taxon>Spermatophyta</taxon>
        <taxon>Magnoliopsida</taxon>
        <taxon>eudicotyledons</taxon>
        <taxon>Gunneridae</taxon>
        <taxon>Pentapetalae</taxon>
        <taxon>rosids</taxon>
        <taxon>fabids</taxon>
        <taxon>Malpighiales</taxon>
        <taxon>Linaceae</taxon>
        <taxon>Linum</taxon>
    </lineage>
</organism>
<proteinExistence type="predicted"/>
<feature type="domain" description="TIR" evidence="4">
    <location>
        <begin position="23"/>
        <end position="185"/>
    </location>
</feature>
<name>A0AAV2D2J9_9ROSI</name>
<dbReference type="GO" id="GO:0007165">
    <property type="term" value="P:signal transduction"/>
    <property type="evidence" value="ECO:0007669"/>
    <property type="project" value="InterPro"/>
</dbReference>
<keyword evidence="3" id="KW-0520">NAD</keyword>
<keyword evidence="6" id="KW-1185">Reference proteome</keyword>
<dbReference type="SUPFAM" id="SSF52540">
    <property type="entry name" value="P-loop containing nucleoside triphosphate hydrolases"/>
    <property type="match status" value="1"/>
</dbReference>
<dbReference type="SMART" id="SM00255">
    <property type="entry name" value="TIR"/>
    <property type="match status" value="1"/>
</dbReference>
<dbReference type="Pfam" id="PF00931">
    <property type="entry name" value="NB-ARC"/>
    <property type="match status" value="1"/>
</dbReference>
<dbReference type="SUPFAM" id="SSF52058">
    <property type="entry name" value="L domain-like"/>
    <property type="match status" value="1"/>
</dbReference>
<dbReference type="InterPro" id="IPR044974">
    <property type="entry name" value="Disease_R_plants"/>
</dbReference>
<dbReference type="InterPro" id="IPR032675">
    <property type="entry name" value="LRR_dom_sf"/>
</dbReference>